<gene>
    <name evidence="6" type="ORF">ERUC_LOCUS26721</name>
</gene>
<organism evidence="6 7">
    <name type="scientific">Eruca vesicaria subsp. sativa</name>
    <name type="common">Garden rocket</name>
    <name type="synonym">Eruca sativa</name>
    <dbReference type="NCBI Taxonomy" id="29727"/>
    <lineage>
        <taxon>Eukaryota</taxon>
        <taxon>Viridiplantae</taxon>
        <taxon>Streptophyta</taxon>
        <taxon>Embryophyta</taxon>
        <taxon>Tracheophyta</taxon>
        <taxon>Spermatophyta</taxon>
        <taxon>Magnoliopsida</taxon>
        <taxon>eudicotyledons</taxon>
        <taxon>Gunneridae</taxon>
        <taxon>Pentapetalae</taxon>
        <taxon>rosids</taxon>
        <taxon>malvids</taxon>
        <taxon>Brassicales</taxon>
        <taxon>Brassicaceae</taxon>
        <taxon>Brassiceae</taxon>
        <taxon>Eruca</taxon>
    </lineage>
</organism>
<dbReference type="Proteomes" id="UP001642260">
    <property type="component" value="Unassembled WGS sequence"/>
</dbReference>
<reference evidence="6 7" key="1">
    <citation type="submission" date="2022-03" db="EMBL/GenBank/DDBJ databases">
        <authorList>
            <person name="Macdonald S."/>
            <person name="Ahmed S."/>
            <person name="Newling K."/>
        </authorList>
    </citation>
    <scope>NUCLEOTIDE SEQUENCE [LARGE SCALE GENOMIC DNA]</scope>
</reference>
<feature type="compositionally biased region" description="Polar residues" evidence="4">
    <location>
        <begin position="213"/>
        <end position="226"/>
    </location>
</feature>
<feature type="region of interest" description="Disordered" evidence="4">
    <location>
        <begin position="143"/>
        <end position="196"/>
    </location>
</feature>
<protein>
    <recommendedName>
        <fullName evidence="5">Ubiquitin-like protease family profile domain-containing protein</fullName>
    </recommendedName>
</protein>
<evidence type="ECO:0000256" key="1">
    <source>
        <dbReference type="ARBA" id="ARBA00005234"/>
    </source>
</evidence>
<evidence type="ECO:0000256" key="4">
    <source>
        <dbReference type="SAM" id="MobiDB-lite"/>
    </source>
</evidence>
<feature type="compositionally biased region" description="Basic and acidic residues" evidence="4">
    <location>
        <begin position="146"/>
        <end position="160"/>
    </location>
</feature>
<dbReference type="InterPro" id="IPR038765">
    <property type="entry name" value="Papain-like_cys_pep_sf"/>
</dbReference>
<dbReference type="GO" id="GO:0008233">
    <property type="term" value="F:peptidase activity"/>
    <property type="evidence" value="ECO:0007669"/>
    <property type="project" value="UniProtKB-KW"/>
</dbReference>
<evidence type="ECO:0000256" key="2">
    <source>
        <dbReference type="ARBA" id="ARBA00022670"/>
    </source>
</evidence>
<dbReference type="PROSITE" id="PS50600">
    <property type="entry name" value="ULP_PROTEASE"/>
    <property type="match status" value="1"/>
</dbReference>
<feature type="domain" description="Ubiquitin-like protease family profile" evidence="5">
    <location>
        <begin position="305"/>
        <end position="503"/>
    </location>
</feature>
<evidence type="ECO:0000259" key="5">
    <source>
        <dbReference type="PROSITE" id="PS50600"/>
    </source>
</evidence>
<feature type="region of interest" description="Disordered" evidence="4">
    <location>
        <begin position="57"/>
        <end position="103"/>
    </location>
</feature>
<dbReference type="GO" id="GO:0006508">
    <property type="term" value="P:proteolysis"/>
    <property type="evidence" value="ECO:0007669"/>
    <property type="project" value="UniProtKB-KW"/>
</dbReference>
<dbReference type="Pfam" id="PF02902">
    <property type="entry name" value="Peptidase_C48"/>
    <property type="match status" value="1"/>
</dbReference>
<sequence length="561" mass="63591">MVVVASCFHREDVNDDRVKELMELIRTKHDFSDHVWAFEETAEVSLDLDDEAAVNAGAAESDEDFHTPNGSTSVGVSSKKSKKRLPDRGMEKRKHKVLSTEPKQAVLNDDMKAWVKELFEKNFNAMELRLQKQMDEKFETLQSELKGSRKDSRVELKDSGNDGQPTPTKPSTSQPELRRSTRGEASHSLPDGNFSEADDIFREMGTQGVERLSQPSYVQGFDPSQPSKEDDWWTPMTSVRGSKAKQSKGSTAPPPSQWKKWKGKGSTPQLLDNPLPDGSPQSSLCYFSEESWTGFMEWCLNPIAIKIGPSFFNLAVATRIICSPQWLGNEEMDSIMFIWRVNTSFKRWTPTRVAFMPSIFCLQMDTEFNKFVPNKKAYELHEFLISYGRGELPAHGRTDQVWGVDVDRLYFPQFVNGNHWIAVCINIIERKVEVFDCNRGRNRQYVEKFAALIPRIVKAVAPPESKKNLLVSPYSIVDVPMKARLNKSCADCGAYALKHLQCHLLGLDLGLVDDEIIQGCRQKIAVDLWEASHDPILAQVMTQYVPSPWDKPGVYDLSEDD</sequence>
<keyword evidence="3" id="KW-0378">Hydrolase</keyword>
<dbReference type="SUPFAM" id="SSF54001">
    <property type="entry name" value="Cysteine proteinases"/>
    <property type="match status" value="1"/>
</dbReference>
<feature type="region of interest" description="Disordered" evidence="4">
    <location>
        <begin position="211"/>
        <end position="276"/>
    </location>
</feature>
<feature type="compositionally biased region" description="Low complexity" evidence="4">
    <location>
        <begin position="164"/>
        <end position="175"/>
    </location>
</feature>
<dbReference type="EMBL" id="CAKOAT010297376">
    <property type="protein sequence ID" value="CAH8360965.1"/>
    <property type="molecule type" value="Genomic_DNA"/>
</dbReference>
<comment type="caution">
    <text evidence="6">The sequence shown here is derived from an EMBL/GenBank/DDBJ whole genome shotgun (WGS) entry which is preliminary data.</text>
</comment>
<evidence type="ECO:0000256" key="3">
    <source>
        <dbReference type="ARBA" id="ARBA00022801"/>
    </source>
</evidence>
<comment type="similarity">
    <text evidence="1">Belongs to the peptidase C48 family.</text>
</comment>
<dbReference type="Gene3D" id="3.40.395.10">
    <property type="entry name" value="Adenoviral Proteinase, Chain A"/>
    <property type="match status" value="1"/>
</dbReference>
<evidence type="ECO:0000313" key="6">
    <source>
        <dbReference type="EMBL" id="CAH8360965.1"/>
    </source>
</evidence>
<keyword evidence="2" id="KW-0645">Protease</keyword>
<name>A0ABC8KP00_ERUVS</name>
<dbReference type="AlphaFoldDB" id="A0ABC8KP00"/>
<evidence type="ECO:0000313" key="7">
    <source>
        <dbReference type="Proteomes" id="UP001642260"/>
    </source>
</evidence>
<proteinExistence type="inferred from homology"/>
<feature type="compositionally biased region" description="Basic and acidic residues" evidence="4">
    <location>
        <begin position="176"/>
        <end position="185"/>
    </location>
</feature>
<keyword evidence="7" id="KW-1185">Reference proteome</keyword>
<accession>A0ABC8KP00</accession>
<dbReference type="InterPro" id="IPR003653">
    <property type="entry name" value="Peptidase_C48_C"/>
</dbReference>